<comment type="caution">
    <text evidence="5">The sequence shown here is derived from an EMBL/GenBank/DDBJ whole genome shotgun (WGS) entry which is preliminary data.</text>
</comment>
<evidence type="ECO:0000313" key="5">
    <source>
        <dbReference type="EMBL" id="KAG5392011.1"/>
    </source>
</evidence>
<comment type="subcellular location">
    <subcellularLocation>
        <location evidence="1">Cytoplasm</location>
    </subcellularLocation>
</comment>
<dbReference type="Gene3D" id="2.70.50.30">
    <property type="entry name" value="Coagulation Factor XIII, subunit A, domain 1"/>
    <property type="match status" value="1"/>
</dbReference>
<evidence type="ECO:0000256" key="2">
    <source>
        <dbReference type="ARBA" id="ARBA00009758"/>
    </source>
</evidence>
<feature type="compositionally biased region" description="Polar residues" evidence="4">
    <location>
        <begin position="21"/>
        <end position="33"/>
    </location>
</feature>
<dbReference type="SUPFAM" id="SSF81296">
    <property type="entry name" value="E set domains"/>
    <property type="match status" value="1"/>
</dbReference>
<organism evidence="5 6">
    <name type="scientific">Brassica rapa subsp. trilocularis</name>
    <dbReference type="NCBI Taxonomy" id="1813537"/>
    <lineage>
        <taxon>Eukaryota</taxon>
        <taxon>Viridiplantae</taxon>
        <taxon>Streptophyta</taxon>
        <taxon>Embryophyta</taxon>
        <taxon>Tracheophyta</taxon>
        <taxon>Spermatophyta</taxon>
        <taxon>Magnoliopsida</taxon>
        <taxon>eudicotyledons</taxon>
        <taxon>Gunneridae</taxon>
        <taxon>Pentapetalae</taxon>
        <taxon>rosids</taxon>
        <taxon>malvids</taxon>
        <taxon>Brassicales</taxon>
        <taxon>Brassicaceae</taxon>
        <taxon>Brassiceae</taxon>
        <taxon>Brassica</taxon>
    </lineage>
</organism>
<dbReference type="PANTHER" id="PTHR10980">
    <property type="entry name" value="RHO GDP-DISSOCIATION INHIBITOR"/>
    <property type="match status" value="1"/>
</dbReference>
<dbReference type="Proteomes" id="UP000823674">
    <property type="component" value="Chromosome A06"/>
</dbReference>
<dbReference type="Pfam" id="PF02115">
    <property type="entry name" value="Rho_GDI"/>
    <property type="match status" value="1"/>
</dbReference>
<name>A0ABQ7LZL8_BRACM</name>
<dbReference type="EMBL" id="JADBGQ010000006">
    <property type="protein sequence ID" value="KAG5392011.1"/>
    <property type="molecule type" value="Genomic_DNA"/>
</dbReference>
<evidence type="ECO:0000256" key="3">
    <source>
        <dbReference type="ARBA" id="ARBA00022490"/>
    </source>
</evidence>
<evidence type="ECO:0008006" key="7">
    <source>
        <dbReference type="Google" id="ProtNLM"/>
    </source>
</evidence>
<evidence type="ECO:0000256" key="4">
    <source>
        <dbReference type="SAM" id="MobiDB-lite"/>
    </source>
</evidence>
<dbReference type="PANTHER" id="PTHR10980:SF46">
    <property type="entry name" value="RHO GDP-DISSOCIATION INHIBITOR 1-LIKE"/>
    <property type="match status" value="1"/>
</dbReference>
<sequence length="323" mass="35992">MGLKDENNKAEESAEDPKGQGTLSRKNSHSSLCPTEDDEEDEDKKLELGPMIALKEQFEKDKDDESLMRWKEQLLGKVDLEEVGETPDPVVKILNLTIRSPDREDMVLTVPEDGKPTSKGPWFTLKEGSKYTLVFTFRVTNNIVSGLRYSNSVWKTGIKVYGRKEMLGTFSPQAEPYTHVMFEESTPSGMLVRGSYSVKSKFVDDDDKRPTSFKASSLLSSSSYSSPHSYQFQEQSLSAPALAVDIRRHKTAARHAWWSRRITDVLSAVRCSAAWLVAFGEVCLRGNAPPHAVATPSPSPRCWSVNAAFLGASVAVRRRKLAT</sequence>
<evidence type="ECO:0000313" key="6">
    <source>
        <dbReference type="Proteomes" id="UP000823674"/>
    </source>
</evidence>
<protein>
    <recommendedName>
        <fullName evidence="7">Rho GDP-dissociation inhibitor 1</fullName>
    </recommendedName>
</protein>
<keyword evidence="6" id="KW-1185">Reference proteome</keyword>
<reference evidence="5 6" key="1">
    <citation type="submission" date="2021-03" db="EMBL/GenBank/DDBJ databases">
        <authorList>
            <person name="King G.J."/>
            <person name="Bancroft I."/>
            <person name="Baten A."/>
            <person name="Bloomfield J."/>
            <person name="Borpatragohain P."/>
            <person name="He Z."/>
            <person name="Irish N."/>
            <person name="Irwin J."/>
            <person name="Liu K."/>
            <person name="Mauleon R.P."/>
            <person name="Moore J."/>
            <person name="Morris R."/>
            <person name="Ostergaard L."/>
            <person name="Wang B."/>
            <person name="Wells R."/>
        </authorList>
    </citation>
    <scope>NUCLEOTIDE SEQUENCE [LARGE SCALE GENOMIC DNA]</scope>
    <source>
        <strain evidence="5">R-o-18</strain>
        <tissue evidence="5">Leaf</tissue>
    </source>
</reference>
<dbReference type="InterPro" id="IPR014756">
    <property type="entry name" value="Ig_E-set"/>
</dbReference>
<dbReference type="InterPro" id="IPR000406">
    <property type="entry name" value="Rho_GDI"/>
</dbReference>
<proteinExistence type="inferred from homology"/>
<accession>A0ABQ7LZL8</accession>
<feature type="region of interest" description="Disordered" evidence="4">
    <location>
        <begin position="1"/>
        <end position="52"/>
    </location>
</feature>
<feature type="compositionally biased region" description="Basic and acidic residues" evidence="4">
    <location>
        <begin position="1"/>
        <end position="18"/>
    </location>
</feature>
<keyword evidence="3" id="KW-0963">Cytoplasm</keyword>
<gene>
    <name evidence="5" type="primary">A06p010720.1_BraROA</name>
    <name evidence="5" type="ORF">IGI04_021974</name>
</gene>
<comment type="similarity">
    <text evidence="2">Belongs to the Rho GDI family.</text>
</comment>
<dbReference type="InterPro" id="IPR024792">
    <property type="entry name" value="RhoGDI_dom_sf"/>
</dbReference>
<evidence type="ECO:0000256" key="1">
    <source>
        <dbReference type="ARBA" id="ARBA00004496"/>
    </source>
</evidence>